<dbReference type="AlphaFoldDB" id="A0A7J9IKZ1"/>
<name>A0A7J9IKZ1_9ROSI</name>
<dbReference type="EMBL" id="JABFAE010000002">
    <property type="protein sequence ID" value="MBA0822790.1"/>
    <property type="molecule type" value="Genomic_DNA"/>
</dbReference>
<dbReference type="PROSITE" id="PS51257">
    <property type="entry name" value="PROKAR_LIPOPROTEIN"/>
    <property type="match status" value="1"/>
</dbReference>
<reference evidence="1 2" key="1">
    <citation type="journal article" date="2019" name="Genome Biol. Evol.">
        <title>Insights into the evolution of the New World diploid cottons (Gossypium, subgenus Houzingenia) based on genome sequencing.</title>
        <authorList>
            <person name="Grover C.E."/>
            <person name="Arick M.A. 2nd"/>
            <person name="Thrash A."/>
            <person name="Conover J.L."/>
            <person name="Sanders W.S."/>
            <person name="Peterson D.G."/>
            <person name="Frelichowski J.E."/>
            <person name="Scheffler J.A."/>
            <person name="Scheffler B.E."/>
            <person name="Wendel J.F."/>
        </authorList>
    </citation>
    <scope>NUCLEOTIDE SEQUENCE [LARGE SCALE GENOMIC DNA]</scope>
    <source>
        <strain evidence="1">6</strain>
        <tissue evidence="1">Leaf</tissue>
    </source>
</reference>
<protein>
    <submittedName>
        <fullName evidence="1">Uncharacterized protein</fullName>
    </submittedName>
</protein>
<dbReference type="PANTHER" id="PTHR46779:SF1">
    <property type="entry name" value="BETA-1,6-GALACTOSYLTRANSFERASE GALT29A"/>
    <property type="match status" value="1"/>
</dbReference>
<dbReference type="PANTHER" id="PTHR46779">
    <property type="entry name" value="BETA-1,6-GALACTOSYLTRANSFERASE GALT29A"/>
    <property type="match status" value="1"/>
</dbReference>
<dbReference type="Proteomes" id="UP000593575">
    <property type="component" value="Unassembled WGS sequence"/>
</dbReference>
<keyword evidence="2" id="KW-1185">Reference proteome</keyword>
<accession>A0A7J9IKZ1</accession>
<feature type="non-terminal residue" evidence="1">
    <location>
        <position position="1"/>
    </location>
</feature>
<evidence type="ECO:0000313" key="1">
    <source>
        <dbReference type="EMBL" id="MBA0822790.1"/>
    </source>
</evidence>
<comment type="caution">
    <text evidence="1">The sequence shown here is derived from an EMBL/GenBank/DDBJ whole genome shotgun (WGS) entry which is preliminary data.</text>
</comment>
<proteinExistence type="predicted"/>
<organism evidence="1 2">
    <name type="scientific">Gossypium armourianum</name>
    <dbReference type="NCBI Taxonomy" id="34283"/>
    <lineage>
        <taxon>Eukaryota</taxon>
        <taxon>Viridiplantae</taxon>
        <taxon>Streptophyta</taxon>
        <taxon>Embryophyta</taxon>
        <taxon>Tracheophyta</taxon>
        <taxon>Spermatophyta</taxon>
        <taxon>Magnoliopsida</taxon>
        <taxon>eudicotyledons</taxon>
        <taxon>Gunneridae</taxon>
        <taxon>Pentapetalae</taxon>
        <taxon>rosids</taxon>
        <taxon>malvids</taxon>
        <taxon>Malvales</taxon>
        <taxon>Malvaceae</taxon>
        <taxon>Malvoideae</taxon>
        <taxon>Gossypium</taxon>
    </lineage>
</organism>
<evidence type="ECO:0000313" key="2">
    <source>
        <dbReference type="Proteomes" id="UP000593575"/>
    </source>
</evidence>
<sequence>MKRLLRPLISIQMLVALTATLSCRIVDPYRGVFTVSTELESTKVLILLSAQVFISTLLKFASIDISEAKSKLEIKRLLKRDFPNQGRQRNFATLRSFSHHDAKSKNSNGFL</sequence>
<gene>
    <name evidence="1" type="ORF">Goarm_019570</name>
</gene>